<dbReference type="InterPro" id="IPR003343">
    <property type="entry name" value="Big_2"/>
</dbReference>
<evidence type="ECO:0000256" key="1">
    <source>
        <dbReference type="SAM" id="Phobius"/>
    </source>
</evidence>
<name>A0A7S6TZK7_9CYAN</name>
<dbReference type="SMART" id="SM00635">
    <property type="entry name" value="BID_2"/>
    <property type="match status" value="4"/>
</dbReference>
<keyword evidence="1" id="KW-0472">Membrane</keyword>
<evidence type="ECO:0000313" key="3">
    <source>
        <dbReference type="EMBL" id="QOV23130.1"/>
    </source>
</evidence>
<evidence type="ECO:0000313" key="4">
    <source>
        <dbReference type="Proteomes" id="UP000593846"/>
    </source>
</evidence>
<reference evidence="4" key="1">
    <citation type="submission" date="2020-10" db="EMBL/GenBank/DDBJ databases">
        <title>Genome-based taxonomic classification of the species Anabaenopsis elenkinii.</title>
        <authorList>
            <person name="Delbaje E."/>
            <person name="Andreote A.P.D."/>
            <person name="Pellegrinetti T.A."/>
            <person name="Cruz R.B."/>
            <person name="Branco L.H.Z."/>
            <person name="Fiore M.F."/>
        </authorList>
    </citation>
    <scope>NUCLEOTIDE SEQUENCE [LARGE SCALE GENOMIC DNA]</scope>
    <source>
        <strain evidence="4">CCIBt3563</strain>
    </source>
</reference>
<organism evidence="3 4">
    <name type="scientific">Anabaenopsis elenkinii CCIBt3563</name>
    <dbReference type="NCBI Taxonomy" id="2779889"/>
    <lineage>
        <taxon>Bacteria</taxon>
        <taxon>Bacillati</taxon>
        <taxon>Cyanobacteriota</taxon>
        <taxon>Cyanophyceae</taxon>
        <taxon>Nostocales</taxon>
        <taxon>Nodulariaceae</taxon>
        <taxon>Anabaenopsis</taxon>
    </lineage>
</organism>
<protein>
    <submittedName>
        <fullName evidence="3">Ig-like domain-containing protein</fullName>
    </submittedName>
</protein>
<dbReference type="PANTHER" id="PTHR23019">
    <property type="entry name" value="NUCLEAR PORE MEMBRANE GLYCOPROTEIN GP210-RELATED"/>
    <property type="match status" value="1"/>
</dbReference>
<dbReference type="InterPro" id="IPR054604">
    <property type="entry name" value="SbsC_Big-like"/>
</dbReference>
<accession>A0A7S6TZK7</accession>
<dbReference type="EMBL" id="CP063311">
    <property type="protein sequence ID" value="QOV23130.1"/>
    <property type="molecule type" value="Genomic_DNA"/>
</dbReference>
<feature type="transmembrane region" description="Helical" evidence="1">
    <location>
        <begin position="25"/>
        <end position="43"/>
    </location>
</feature>
<dbReference type="RefSeq" id="WP_200988732.1">
    <property type="nucleotide sequence ID" value="NZ_CP063311.1"/>
</dbReference>
<dbReference type="KEGG" id="aee:IM676_01885"/>
<dbReference type="InterPro" id="IPR045197">
    <property type="entry name" value="NUP210-like"/>
</dbReference>
<dbReference type="Proteomes" id="UP000593846">
    <property type="component" value="Chromosome"/>
</dbReference>
<dbReference type="AlphaFoldDB" id="A0A7S6TZK7"/>
<keyword evidence="4" id="KW-1185">Reference proteome</keyword>
<feature type="domain" description="BIG2" evidence="2">
    <location>
        <begin position="66"/>
        <end position="140"/>
    </location>
</feature>
<dbReference type="InterPro" id="IPR008964">
    <property type="entry name" value="Invasin/intimin_cell_adhesion"/>
</dbReference>
<keyword evidence="1" id="KW-1133">Transmembrane helix</keyword>
<evidence type="ECO:0000259" key="2">
    <source>
        <dbReference type="SMART" id="SM00635"/>
    </source>
</evidence>
<feature type="domain" description="BIG2" evidence="2">
    <location>
        <begin position="239"/>
        <end position="318"/>
    </location>
</feature>
<feature type="domain" description="BIG2" evidence="2">
    <location>
        <begin position="151"/>
        <end position="229"/>
    </location>
</feature>
<gene>
    <name evidence="3" type="ORF">IM676_01885</name>
</gene>
<proteinExistence type="predicted"/>
<dbReference type="PANTHER" id="PTHR23019:SF0">
    <property type="entry name" value="NUCLEAR PORE MEMBRANE GLYCOPROTEIN 210"/>
    <property type="match status" value="1"/>
</dbReference>
<sequence>MTSQAPSSSSVKPNFLESLFRRSQILIGIFILWTVSLVAYTIISQQSCNPILWWQQGKQTECWITSVHPERLEITLGEQATLTAQIRNIGSNTPKFDWSSSNSKVAIEKQGNQAHVVARSVGTTEVQVKFDIQENQSKGNNLPAYSIPVEVLPKLAVNPQQLRIKAGKTRKLEVKIEGLTWLTDKSLSWKIKNHSLLEIDSSNQVKALKPGKTEITGVWNKDKRLTQTIPVEILENPPQITAIQLVDKPEQLYVGTQGTVKVNVECQGNCTPADLTVSWSSEDLTIASISGQGQLLALNPGTTKIVGISNLDPNKSTAFELKVSEPIITGLHLEPREKKLGINDTFQFQVKLEGEGDFKKELSWESDDPEIVEVKQDGVITGQKKGTAHISVKSITDSSKTDTASVEVTRLCSRETAVIVGGITTVGVSVLTVPPPFAVGIGSAAAWGYCWFVENVN</sequence>
<dbReference type="Pfam" id="PF22359">
    <property type="entry name" value="Big-like"/>
    <property type="match status" value="1"/>
</dbReference>
<dbReference type="SUPFAM" id="SSF49373">
    <property type="entry name" value="Invasin/intimin cell-adhesion fragments"/>
    <property type="match status" value="3"/>
</dbReference>
<dbReference type="Gene3D" id="2.60.40.1080">
    <property type="match status" value="4"/>
</dbReference>
<dbReference type="Pfam" id="PF02368">
    <property type="entry name" value="Big_2"/>
    <property type="match status" value="1"/>
</dbReference>
<feature type="domain" description="BIG2" evidence="2">
    <location>
        <begin position="327"/>
        <end position="404"/>
    </location>
</feature>
<keyword evidence="1" id="KW-0812">Transmembrane</keyword>